<dbReference type="Proteomes" id="UP000249526">
    <property type="component" value="Unassembled WGS sequence"/>
</dbReference>
<dbReference type="AlphaFoldDB" id="A0A8G1VV90"/>
<evidence type="ECO:0000313" key="1">
    <source>
        <dbReference type="EMBL" id="RAH63608.1"/>
    </source>
</evidence>
<dbReference type="GeneID" id="37160937"/>
<name>A0A8G1VV90_9EURO</name>
<proteinExistence type="predicted"/>
<accession>A0A8G1VV90</accession>
<dbReference type="RefSeq" id="XP_025521530.1">
    <property type="nucleotide sequence ID" value="XM_025657535.1"/>
</dbReference>
<reference evidence="1 2" key="1">
    <citation type="submission" date="2018-02" db="EMBL/GenBank/DDBJ databases">
        <title>The genomes of Aspergillus section Nigri reveals drivers in fungal speciation.</title>
        <authorList>
            <consortium name="DOE Joint Genome Institute"/>
            <person name="Vesth T.C."/>
            <person name="Nybo J."/>
            <person name="Theobald S."/>
            <person name="Brandl J."/>
            <person name="Frisvad J.C."/>
            <person name="Nielsen K.F."/>
            <person name="Lyhne E.K."/>
            <person name="Kogle M.E."/>
            <person name="Kuo A."/>
            <person name="Riley R."/>
            <person name="Clum A."/>
            <person name="Nolan M."/>
            <person name="Lipzen A."/>
            <person name="Salamov A."/>
            <person name="Henrissat B."/>
            <person name="Wiebenga A."/>
            <person name="De vries R.P."/>
            <person name="Grigoriev I.V."/>
            <person name="Mortensen U.H."/>
            <person name="Andersen M.R."/>
            <person name="Baker S.E."/>
        </authorList>
    </citation>
    <scope>NUCLEOTIDE SEQUENCE [LARGE SCALE GENOMIC DNA]</scope>
    <source>
        <strain evidence="1 2">CBS 112811</strain>
    </source>
</reference>
<organism evidence="1 2">
    <name type="scientific">Aspergillus piperis CBS 112811</name>
    <dbReference type="NCBI Taxonomy" id="1448313"/>
    <lineage>
        <taxon>Eukaryota</taxon>
        <taxon>Fungi</taxon>
        <taxon>Dikarya</taxon>
        <taxon>Ascomycota</taxon>
        <taxon>Pezizomycotina</taxon>
        <taxon>Eurotiomycetes</taxon>
        <taxon>Eurotiomycetidae</taxon>
        <taxon>Eurotiales</taxon>
        <taxon>Aspergillaceae</taxon>
        <taxon>Aspergillus</taxon>
        <taxon>Aspergillus subgen. Circumdati</taxon>
    </lineage>
</organism>
<keyword evidence="2" id="KW-1185">Reference proteome</keyword>
<gene>
    <name evidence="1" type="ORF">BO85DRAFT_411670</name>
</gene>
<evidence type="ECO:0000313" key="2">
    <source>
        <dbReference type="Proteomes" id="UP000249526"/>
    </source>
</evidence>
<dbReference type="EMBL" id="KZ825054">
    <property type="protein sequence ID" value="RAH63608.1"/>
    <property type="molecule type" value="Genomic_DNA"/>
</dbReference>
<protein>
    <submittedName>
        <fullName evidence="1">Uncharacterized protein</fullName>
    </submittedName>
</protein>
<sequence>MSHKVEPPARRQMRAALRDLALKIKSLAIDELDLQQLEQLNIRVDLMSLDQASPHKPSYFAPLADHSIPDPKDDDLHGPYNGVDDETDPAFTSPVDRAYAMDIHLSSYITYYSMKADHEGYRTTWFSKCVGDSAFEKSSLYKYEQPEFGCYRIAELNGPTRPHVKAVMYNNLVATDSTILFGELMPILRIMLTQLRRRKFIHEMVSPVLIFSLMGLQARVVEAFFKDQNLVLRPTKMYDFSHGNSDAFKSLAQWYILGEPIGDTTQASGHIGEFAVV</sequence>